<dbReference type="InterPro" id="IPR027511">
    <property type="entry name" value="ENOPH1_eukaryotes"/>
</dbReference>
<dbReference type="OrthoDB" id="272500at2759"/>
<dbReference type="PANTHER" id="PTHR20371:SF1">
    <property type="entry name" value="ENOLASE-PHOSPHATASE E1"/>
    <property type="match status" value="1"/>
</dbReference>
<keyword evidence="5 8" id="KW-0460">Magnesium</keyword>
<evidence type="ECO:0000256" key="1">
    <source>
        <dbReference type="ARBA" id="ARBA00022490"/>
    </source>
</evidence>
<comment type="cofactor">
    <cofactor evidence="8">
        <name>Mg(2+)</name>
        <dbReference type="ChEBI" id="CHEBI:18420"/>
    </cofactor>
    <text evidence="8">Binds 1 Mg(2+) ion per subunit.</text>
</comment>
<dbReference type="PANTHER" id="PTHR20371">
    <property type="entry name" value="ENOLASE-PHOSPHATASE E1"/>
    <property type="match status" value="1"/>
</dbReference>
<dbReference type="HAMAP" id="MF_03117">
    <property type="entry name" value="Salvage_MtnC_euk"/>
    <property type="match status" value="1"/>
</dbReference>
<dbReference type="SFLD" id="SFLDS00003">
    <property type="entry name" value="Haloacid_Dehalogenase"/>
    <property type="match status" value="1"/>
</dbReference>
<evidence type="ECO:0000256" key="4">
    <source>
        <dbReference type="ARBA" id="ARBA00022801"/>
    </source>
</evidence>
<dbReference type="GO" id="GO:0000287">
    <property type="term" value="F:magnesium ion binding"/>
    <property type="evidence" value="ECO:0007669"/>
    <property type="project" value="UniProtKB-UniRule"/>
</dbReference>
<dbReference type="SFLD" id="SFLDG01129">
    <property type="entry name" value="C1.5:_HAD__Beta-PGM__Phosphata"/>
    <property type="match status" value="1"/>
</dbReference>
<feature type="compositionally biased region" description="Basic residues" evidence="9">
    <location>
        <begin position="1"/>
        <end position="13"/>
    </location>
</feature>
<dbReference type="InterPro" id="IPR036412">
    <property type="entry name" value="HAD-like_sf"/>
</dbReference>
<comment type="subunit">
    <text evidence="8">Monomer.</text>
</comment>
<dbReference type="SFLD" id="SFLDF00044">
    <property type="entry name" value="enolase-phosphatase"/>
    <property type="match status" value="1"/>
</dbReference>
<dbReference type="GO" id="GO:0005634">
    <property type="term" value="C:nucleus"/>
    <property type="evidence" value="ECO:0007669"/>
    <property type="project" value="UniProtKB-SubCell"/>
</dbReference>
<evidence type="ECO:0000256" key="9">
    <source>
        <dbReference type="SAM" id="MobiDB-lite"/>
    </source>
</evidence>
<comment type="catalytic activity">
    <reaction evidence="8">
        <text>5-methylsulfanyl-2,3-dioxopentyl phosphate + H2O = 1,2-dihydroxy-5-(methylsulfanyl)pent-1-en-3-one + phosphate</text>
        <dbReference type="Rhea" id="RHEA:21700"/>
        <dbReference type="ChEBI" id="CHEBI:15377"/>
        <dbReference type="ChEBI" id="CHEBI:43474"/>
        <dbReference type="ChEBI" id="CHEBI:49252"/>
        <dbReference type="ChEBI" id="CHEBI:58828"/>
        <dbReference type="EC" id="3.1.3.77"/>
    </reaction>
</comment>
<dbReference type="Proteomes" id="UP000838412">
    <property type="component" value="Chromosome 4"/>
</dbReference>
<gene>
    <name evidence="10" type="primary">ENOPH1</name>
    <name evidence="10" type="ORF">BLAG_LOCUS17956</name>
</gene>
<evidence type="ECO:0000256" key="8">
    <source>
        <dbReference type="HAMAP-Rule" id="MF_03117"/>
    </source>
</evidence>
<feature type="binding site" evidence="8">
    <location>
        <position position="45"/>
    </location>
    <ligand>
        <name>Mg(2+)</name>
        <dbReference type="ChEBI" id="CHEBI:18420"/>
    </ligand>
</feature>
<name>A0A8J9ZXY8_BRALA</name>
<dbReference type="Gene3D" id="3.40.50.1000">
    <property type="entry name" value="HAD superfamily/HAD-like"/>
    <property type="match status" value="1"/>
</dbReference>
<comment type="pathway">
    <text evidence="8">Amino-acid biosynthesis; L-methionine biosynthesis via salvage pathway; L-methionine from S-methyl-5-thio-alpha-D-ribose 1-phosphate: step 4/6.</text>
</comment>
<evidence type="ECO:0000256" key="5">
    <source>
        <dbReference type="ARBA" id="ARBA00022842"/>
    </source>
</evidence>
<keyword evidence="4 8" id="KW-0378">Hydrolase</keyword>
<dbReference type="AlphaFoldDB" id="A0A8J9ZXY8"/>
<dbReference type="NCBIfam" id="TIGR01691">
    <property type="entry name" value="enolase-ppase"/>
    <property type="match status" value="1"/>
</dbReference>
<evidence type="ECO:0000256" key="3">
    <source>
        <dbReference type="ARBA" id="ARBA00022723"/>
    </source>
</evidence>
<keyword evidence="3 8" id="KW-0479">Metal-binding</keyword>
<dbReference type="SFLD" id="SFLDG01133">
    <property type="entry name" value="C1.5.4:_Enolase-phosphatase_Li"/>
    <property type="match status" value="1"/>
</dbReference>
<dbReference type="InterPro" id="IPR023214">
    <property type="entry name" value="HAD_sf"/>
</dbReference>
<dbReference type="CDD" id="cd01629">
    <property type="entry name" value="HAD_EP"/>
    <property type="match status" value="1"/>
</dbReference>
<dbReference type="HAMAP" id="MF_01681">
    <property type="entry name" value="Salvage_MtnC"/>
    <property type="match status" value="1"/>
</dbReference>
<evidence type="ECO:0000313" key="10">
    <source>
        <dbReference type="EMBL" id="CAH1263183.1"/>
    </source>
</evidence>
<feature type="binding site" evidence="8">
    <location>
        <position position="241"/>
    </location>
    <ligand>
        <name>Mg(2+)</name>
        <dbReference type="ChEBI" id="CHEBI:18420"/>
    </ligand>
</feature>
<dbReference type="FunFam" id="1.10.720.60:FF:000002">
    <property type="entry name" value="Enolase-phosphatase E1"/>
    <property type="match status" value="1"/>
</dbReference>
<feature type="binding site" evidence="8">
    <location>
        <position position="47"/>
    </location>
    <ligand>
        <name>Mg(2+)</name>
        <dbReference type="ChEBI" id="CHEBI:18420"/>
    </ligand>
</feature>
<organism evidence="10 11">
    <name type="scientific">Branchiostoma lanceolatum</name>
    <name type="common">Common lancelet</name>
    <name type="synonym">Amphioxus lanceolatum</name>
    <dbReference type="NCBI Taxonomy" id="7740"/>
    <lineage>
        <taxon>Eukaryota</taxon>
        <taxon>Metazoa</taxon>
        <taxon>Chordata</taxon>
        <taxon>Cephalochordata</taxon>
        <taxon>Leptocardii</taxon>
        <taxon>Amphioxiformes</taxon>
        <taxon>Branchiostomatidae</taxon>
        <taxon>Branchiostoma</taxon>
    </lineage>
</organism>
<dbReference type="Gene3D" id="1.10.720.60">
    <property type="match status" value="1"/>
</dbReference>
<evidence type="ECO:0000256" key="2">
    <source>
        <dbReference type="ARBA" id="ARBA00022605"/>
    </source>
</evidence>
<evidence type="ECO:0000256" key="7">
    <source>
        <dbReference type="ARBA" id="ARBA00023242"/>
    </source>
</evidence>
<comment type="similarity">
    <text evidence="8">Belongs to the HAD-like hydrolase superfamily. MasA/MtnC family.</text>
</comment>
<keyword evidence="1 8" id="KW-0963">Cytoplasm</keyword>
<feature type="binding site" evidence="8">
    <location>
        <begin position="182"/>
        <end position="183"/>
    </location>
    <ligand>
        <name>substrate</name>
    </ligand>
</feature>
<evidence type="ECO:0000313" key="11">
    <source>
        <dbReference type="Proteomes" id="UP000838412"/>
    </source>
</evidence>
<keyword evidence="7 8" id="KW-0539">Nucleus</keyword>
<protein>
    <recommendedName>
        <fullName evidence="8">Enolase-phosphatase E1</fullName>
        <ecNumber evidence="8">3.1.3.77</ecNumber>
    </recommendedName>
    <alternativeName>
        <fullName evidence="8">2,3-diketo-5-methylthio-1-phosphopentane phosphatase</fullName>
    </alternativeName>
</protein>
<comment type="function">
    <text evidence="8">Bifunctional enzyme that catalyzes the enolization of 2,3-diketo-5-methylthiopentyl-1-phosphate (DK-MTP-1-P) into the intermediate 2-hydroxy-3-keto-5-methylthiopentenyl-1-phosphate (HK-MTPenyl-1-P), which is then dephosphorylated to form the acireductone 1,2-dihydroxy-3-keto-5-methylthiopentene (DHK-MTPene).</text>
</comment>
<feature type="region of interest" description="Disordered" evidence="9">
    <location>
        <begin position="1"/>
        <end position="31"/>
    </location>
</feature>
<keyword evidence="6 8" id="KW-0486">Methionine biosynthesis</keyword>
<dbReference type="Pfam" id="PF00702">
    <property type="entry name" value="Hydrolase"/>
    <property type="match status" value="1"/>
</dbReference>
<comment type="subcellular location">
    <subcellularLocation>
        <location evidence="8">Cytoplasm</location>
    </subcellularLocation>
    <subcellularLocation>
        <location evidence="8">Nucleus</location>
    </subcellularLocation>
</comment>
<dbReference type="GO" id="GO:0019509">
    <property type="term" value="P:L-methionine salvage from methylthioadenosine"/>
    <property type="evidence" value="ECO:0007669"/>
    <property type="project" value="UniProtKB-UniRule"/>
</dbReference>
<dbReference type="EMBL" id="OV696689">
    <property type="protein sequence ID" value="CAH1263183.1"/>
    <property type="molecule type" value="Genomic_DNA"/>
</dbReference>
<feature type="binding site" evidence="8">
    <location>
        <position position="216"/>
    </location>
    <ligand>
        <name>substrate</name>
    </ligand>
</feature>
<comment type="pathway">
    <text evidence="8">Amino-acid biosynthesis; L-methionine biosynthesis via salvage pathway; L-methionine from S-methyl-5-thio-alpha-D-ribose 1-phosphate: step 3/6.</text>
</comment>
<dbReference type="EC" id="3.1.3.77" evidence="8"/>
<keyword evidence="2 8" id="KW-0028">Amino-acid biosynthesis</keyword>
<proteinExistence type="inferred from homology"/>
<dbReference type="InterPro" id="IPR023943">
    <property type="entry name" value="Enolase-ppase_E1"/>
</dbReference>
<dbReference type="UniPathway" id="UPA00904">
    <property type="reaction ID" value="UER00876"/>
</dbReference>
<keyword evidence="11" id="KW-1185">Reference proteome</keyword>
<dbReference type="GO" id="GO:0043874">
    <property type="term" value="F:acireductone synthase activity"/>
    <property type="evidence" value="ECO:0007669"/>
    <property type="project" value="UniProtKB-EC"/>
</dbReference>
<accession>A0A8J9ZXY8</accession>
<reference evidence="10" key="1">
    <citation type="submission" date="2022-01" db="EMBL/GenBank/DDBJ databases">
        <authorList>
            <person name="Braso-Vives M."/>
        </authorList>
    </citation>
    <scope>NUCLEOTIDE SEQUENCE</scope>
</reference>
<dbReference type="GO" id="GO:0005737">
    <property type="term" value="C:cytoplasm"/>
    <property type="evidence" value="ECO:0007669"/>
    <property type="project" value="UniProtKB-SubCell"/>
</dbReference>
<sequence length="301" mass="33452">MSNRRLKNTRHRSERTAAGTENKRSAGGPHNISGLLDGVTVVLLDIEGTTTPITFVKDELFPYVRSHVKQHLEKHWQEEECQQDIAALKKQAEEDKETDGVVLIPECITDDDETRQKVLSAVVDNVLWNMDADRKVTALKQLQGHMWRTAYQTGKIKGEVYPDVVPAIRGWLETGRQVYIYSSGSVEAQKLLFGFSTEGDLLELFSGHFDSTTGLKVETESYRRIATAVGCDPANILFLTDVVREAKPSREAGMKACLTVRPGNAPLTEEDMAEFPVIKSFSELASDVSPSKKRSRGKAAT</sequence>
<evidence type="ECO:0000256" key="6">
    <source>
        <dbReference type="ARBA" id="ARBA00023167"/>
    </source>
</evidence>
<dbReference type="SUPFAM" id="SSF56784">
    <property type="entry name" value="HAD-like"/>
    <property type="match status" value="1"/>
</dbReference>
<dbReference type="FunFam" id="3.40.50.1000:FF:000079">
    <property type="entry name" value="Enolase-phosphatase E1"/>
    <property type="match status" value="1"/>
</dbReference>